<protein>
    <recommendedName>
        <fullName evidence="4">Cellobiose 2-epimerase</fullName>
        <shortName evidence="4">CE</shortName>
        <ecNumber evidence="4">5.1.3.11</ecNumber>
    </recommendedName>
</protein>
<keyword evidence="6" id="KW-1185">Reference proteome</keyword>
<dbReference type="EC" id="5.1.3.11" evidence="4"/>
<dbReference type="GO" id="GO:0047736">
    <property type="term" value="F:cellobiose epimerase activity"/>
    <property type="evidence" value="ECO:0007669"/>
    <property type="project" value="UniProtKB-UniRule"/>
</dbReference>
<name>A0A1J0GEF4_9CLOT</name>
<dbReference type="Proteomes" id="UP000182569">
    <property type="component" value="Chromosome"/>
</dbReference>
<dbReference type="InterPro" id="IPR028584">
    <property type="entry name" value="Cellobiose_2_epim"/>
</dbReference>
<comment type="function">
    <text evidence="4">Catalyzes the reversible epimerization of cellobiose to 4-O-beta-D-glucopyranosyl-D-mannose (Glc-Man).</text>
</comment>
<dbReference type="STRING" id="1552.A7L45_06540"/>
<dbReference type="GO" id="GO:0005975">
    <property type="term" value="P:carbohydrate metabolic process"/>
    <property type="evidence" value="ECO:0007669"/>
    <property type="project" value="InterPro"/>
</dbReference>
<keyword evidence="3 4" id="KW-0413">Isomerase</keyword>
<dbReference type="Gene3D" id="1.50.10.10">
    <property type="match status" value="1"/>
</dbReference>
<dbReference type="InterPro" id="IPR012341">
    <property type="entry name" value="6hp_glycosidase-like_sf"/>
</dbReference>
<dbReference type="OrthoDB" id="5141876at2"/>
<dbReference type="InterPro" id="IPR008928">
    <property type="entry name" value="6-hairpin_glycosidase_sf"/>
</dbReference>
<dbReference type="SUPFAM" id="SSF48208">
    <property type="entry name" value="Six-hairpin glycosidases"/>
    <property type="match status" value="1"/>
</dbReference>
<evidence type="ECO:0000256" key="3">
    <source>
        <dbReference type="ARBA" id="ARBA00023235"/>
    </source>
</evidence>
<comment type="similarity">
    <text evidence="4">Belongs to the cellobiose 2-epimerase family.</text>
</comment>
<proteinExistence type="inferred from homology"/>
<dbReference type="HAMAP" id="MF_00929">
    <property type="entry name" value="Cellobiose_2_epim"/>
    <property type="match status" value="1"/>
</dbReference>
<comment type="similarity">
    <text evidence="2">Belongs to the N-acylglucosamine 2-epimerase family.</text>
</comment>
<evidence type="ECO:0000313" key="5">
    <source>
        <dbReference type="EMBL" id="APC39748.1"/>
    </source>
</evidence>
<gene>
    <name evidence="5" type="ORF">A7L45_06540</name>
</gene>
<evidence type="ECO:0000256" key="4">
    <source>
        <dbReference type="HAMAP-Rule" id="MF_00929"/>
    </source>
</evidence>
<evidence type="ECO:0000256" key="1">
    <source>
        <dbReference type="ARBA" id="ARBA00001470"/>
    </source>
</evidence>
<organism evidence="5 6">
    <name type="scientific">Clostridium estertheticum subsp. estertheticum</name>
    <dbReference type="NCBI Taxonomy" id="1552"/>
    <lineage>
        <taxon>Bacteria</taxon>
        <taxon>Bacillati</taxon>
        <taxon>Bacillota</taxon>
        <taxon>Clostridia</taxon>
        <taxon>Eubacteriales</taxon>
        <taxon>Clostridiaceae</taxon>
        <taxon>Clostridium</taxon>
    </lineage>
</organism>
<dbReference type="AlphaFoldDB" id="A0A1J0GEF4"/>
<dbReference type="RefSeq" id="WP_071612042.1">
    <property type="nucleotide sequence ID" value="NZ_CP015756.1"/>
</dbReference>
<evidence type="ECO:0000313" key="6">
    <source>
        <dbReference type="Proteomes" id="UP000182569"/>
    </source>
</evidence>
<reference evidence="6" key="1">
    <citation type="journal article" date="2016" name="Front. Microbiol.">
        <title>Complete Genome Sequence of Clostridium estertheticum DSM 8809, a Microbe Identified in Spoiled Vacuum Packed Beef.</title>
        <authorList>
            <person name="Yu Z."/>
            <person name="Gunn L."/>
            <person name="Brennan E."/>
            <person name="Reid R."/>
            <person name="Wall P.G."/>
            <person name="Gaora O.P."/>
            <person name="Hurley D."/>
            <person name="Bolton D."/>
            <person name="Fanning S."/>
        </authorList>
    </citation>
    <scope>NUCLEOTIDE SEQUENCE [LARGE SCALE GENOMIC DNA]</scope>
    <source>
        <strain evidence="6">DSM 8809</strain>
    </source>
</reference>
<dbReference type="Pfam" id="PF07221">
    <property type="entry name" value="GlcNAc_2-epim"/>
    <property type="match status" value="1"/>
</dbReference>
<dbReference type="EMBL" id="CP015756">
    <property type="protein sequence ID" value="APC39748.1"/>
    <property type="molecule type" value="Genomic_DNA"/>
</dbReference>
<dbReference type="InterPro" id="IPR010819">
    <property type="entry name" value="AGE/CE"/>
</dbReference>
<evidence type="ECO:0000256" key="2">
    <source>
        <dbReference type="ARBA" id="ARBA00008558"/>
    </source>
</evidence>
<comment type="catalytic activity">
    <reaction evidence="1 4">
        <text>D-cellobiose = beta-D-glucosyl-(1-&gt;4)-D-mannopyranose</text>
        <dbReference type="Rhea" id="RHEA:23384"/>
        <dbReference type="ChEBI" id="CHEBI:17057"/>
        <dbReference type="ChEBI" id="CHEBI:47931"/>
        <dbReference type="EC" id="5.1.3.11"/>
    </reaction>
</comment>
<dbReference type="KEGG" id="ceu:A7L45_06540"/>
<accession>A0A1J0GEF4</accession>
<sequence length="397" mass="46926">MLDLLKEVKKELDERIFPFWSNLADYENGGFYGYVGYEGIINKNSEKGVILNTRILWFFSAIYCLQKKPEALRLANHAYEFMETKLFDDEYEGLYWMVDFKGVPTDNRKHIYNQAFGIYGLCQYYKATGKEEVLNKAKKLFALIENKCENSNGYLEEFDRLWNEKENEMLSENNVISDRTMNTHLHILEAYTLLYEVSKDNNVAKRLYYILDLIKNKIYSPKKHSLKVFFDKDWSETVDIQSYGHDIEGSWLIDRAAEILEDKKLIESTHEYTLEIAENIYKNAYSTLGVINETVDGITDAGRVWWVQAETIVGFYNAYEKTKDIKYLNAANDLCKYIKKFVVDKKENSEWYWKLAKDNSPIINMPIVEPWKCPYHNGRMCIEIIERMWKSHEEEIS</sequence>
<dbReference type="PANTHER" id="PTHR15108">
    <property type="entry name" value="N-ACYLGLUCOSAMINE-2-EPIMERASE"/>
    <property type="match status" value="1"/>
</dbReference>